<name>A0A3T1D7D6_9BACL</name>
<keyword evidence="2" id="KW-1185">Reference proteome</keyword>
<proteinExistence type="predicted"/>
<protein>
    <submittedName>
        <fullName evidence="1">Uncharacterized protein</fullName>
    </submittedName>
</protein>
<organism evidence="1 2">
    <name type="scientific">Cohnella abietis</name>
    <dbReference type="NCBI Taxonomy" id="2507935"/>
    <lineage>
        <taxon>Bacteria</taxon>
        <taxon>Bacillati</taxon>
        <taxon>Bacillota</taxon>
        <taxon>Bacilli</taxon>
        <taxon>Bacillales</taxon>
        <taxon>Paenibacillaceae</taxon>
        <taxon>Cohnella</taxon>
    </lineage>
</organism>
<evidence type="ECO:0000313" key="1">
    <source>
        <dbReference type="EMBL" id="BBI33965.1"/>
    </source>
</evidence>
<dbReference type="RefSeq" id="WP_130610518.1">
    <property type="nucleotide sequence ID" value="NZ_AP019400.1"/>
</dbReference>
<dbReference type="Proteomes" id="UP000289856">
    <property type="component" value="Chromosome"/>
</dbReference>
<accession>A0A3T1D7D6</accession>
<sequence>MLTVDLFTNISVNLVNQTCRELHPTLLLAEAYHPKPVHSLANSELRLWSAVTNMYGLFYDCMPYIFRVHNKYQYKAYDNQTRSLLSIMLDNGAISRNDFRNIGNYSKALTELRGIYCHNKPPETIAIAKLRDGFGSFDWSLYHHNRNSATETFDFDAAFNHFSSVTSEIMHGLVSGIQVLISKKDASIITEWHKALIGWYLQADEIRFRSINTLRSVHGRQFSPREIIDQKLKVDLRNGQHYFRCGLSVLDLFHEVVDRMDTFPSLAHPHEVWNIVLEDILL</sequence>
<gene>
    <name evidence="1" type="ORF">KCTCHS21_33640</name>
</gene>
<dbReference type="EMBL" id="AP019400">
    <property type="protein sequence ID" value="BBI33965.1"/>
    <property type="molecule type" value="Genomic_DNA"/>
</dbReference>
<dbReference type="KEGG" id="cohn:KCTCHS21_33640"/>
<reference evidence="1 2" key="1">
    <citation type="submission" date="2019-01" db="EMBL/GenBank/DDBJ databases">
        <title>Complete genome sequence of Cohnella hallensis HS21 isolated from Korean fir (Abies koreana) rhizospheric soil.</title>
        <authorList>
            <person name="Jiang L."/>
            <person name="Kang S.W."/>
            <person name="Kim S."/>
            <person name="Jung J."/>
            <person name="Kim C.Y."/>
            <person name="Kim D.H."/>
            <person name="Kim S.W."/>
            <person name="Lee J."/>
        </authorList>
    </citation>
    <scope>NUCLEOTIDE SEQUENCE [LARGE SCALE GENOMIC DNA]</scope>
    <source>
        <strain evidence="1 2">HS21</strain>
    </source>
</reference>
<evidence type="ECO:0000313" key="2">
    <source>
        <dbReference type="Proteomes" id="UP000289856"/>
    </source>
</evidence>
<dbReference type="AlphaFoldDB" id="A0A3T1D7D6"/>
<dbReference type="OrthoDB" id="9953736at2"/>